<evidence type="ECO:0000256" key="2">
    <source>
        <dbReference type="ARBA" id="ARBA00007467"/>
    </source>
</evidence>
<evidence type="ECO:0000256" key="6">
    <source>
        <dbReference type="ARBA" id="ARBA00023136"/>
    </source>
</evidence>
<evidence type="ECO:0000256" key="4">
    <source>
        <dbReference type="ARBA" id="ARBA00022692"/>
    </source>
</evidence>
<feature type="transmembrane region" description="Helical" evidence="7">
    <location>
        <begin position="366"/>
        <end position="389"/>
    </location>
</feature>
<evidence type="ECO:0000313" key="10">
    <source>
        <dbReference type="Proteomes" id="UP000472271"/>
    </source>
</evidence>
<evidence type="ECO:0000313" key="9">
    <source>
        <dbReference type="Ensembl" id="ENSSORP00005011129.1"/>
    </source>
</evidence>
<accession>A0A672Z316</accession>
<evidence type="ECO:0000256" key="7">
    <source>
        <dbReference type="RuleBase" id="RU361113"/>
    </source>
</evidence>
<keyword evidence="6 7" id="KW-0472">Membrane</keyword>
<proteinExistence type="inferred from homology"/>
<keyword evidence="3" id="KW-0813">Transport</keyword>
<gene>
    <name evidence="9" type="primary">cln3</name>
</gene>
<name>A0A672Z316_9TELE</name>
<evidence type="ECO:0000256" key="3">
    <source>
        <dbReference type="ARBA" id="ARBA00022448"/>
    </source>
</evidence>
<dbReference type="InterPro" id="IPR036259">
    <property type="entry name" value="MFS_trans_sf"/>
</dbReference>
<feature type="transmembrane region" description="Helical" evidence="7">
    <location>
        <begin position="169"/>
        <end position="187"/>
    </location>
</feature>
<dbReference type="Pfam" id="PF02487">
    <property type="entry name" value="CLN3"/>
    <property type="match status" value="2"/>
</dbReference>
<feature type="transmembrane region" description="Helical" evidence="7">
    <location>
        <begin position="30"/>
        <end position="48"/>
    </location>
</feature>
<dbReference type="Proteomes" id="UP000472271">
    <property type="component" value="Chromosome 8"/>
</dbReference>
<evidence type="ECO:0000256" key="8">
    <source>
        <dbReference type="SAM" id="MobiDB-lite"/>
    </source>
</evidence>
<evidence type="ECO:0000256" key="1">
    <source>
        <dbReference type="ARBA" id="ARBA00004127"/>
    </source>
</evidence>
<keyword evidence="7" id="KW-0458">Lysosome</keyword>
<feature type="transmembrane region" description="Helical" evidence="7">
    <location>
        <begin position="240"/>
        <end position="258"/>
    </location>
</feature>
<comment type="subcellular location">
    <subcellularLocation>
        <location evidence="1">Endomembrane system</location>
        <topology evidence="1">Multi-pass membrane protein</topology>
    </subcellularLocation>
    <subcellularLocation>
        <location evidence="7">Lysosome membrane</location>
        <topology evidence="7">Multi-pass membrane protein</topology>
    </subcellularLocation>
</comment>
<feature type="region of interest" description="Disordered" evidence="8">
    <location>
        <begin position="1"/>
        <end position="20"/>
    </location>
</feature>
<protein>
    <recommendedName>
        <fullName evidence="7">Battenin</fullName>
    </recommendedName>
</protein>
<feature type="transmembrane region" description="Helical" evidence="7">
    <location>
        <begin position="305"/>
        <end position="325"/>
    </location>
</feature>
<feature type="transmembrane region" description="Helical" evidence="7">
    <location>
        <begin position="199"/>
        <end position="220"/>
    </location>
</feature>
<dbReference type="PRINTS" id="PR01315">
    <property type="entry name" value="BATTENIN"/>
</dbReference>
<reference evidence="9" key="3">
    <citation type="submission" date="2025-09" db="UniProtKB">
        <authorList>
            <consortium name="Ensembl"/>
        </authorList>
    </citation>
    <scope>IDENTIFICATION</scope>
</reference>
<dbReference type="GO" id="GO:0005765">
    <property type="term" value="C:lysosomal membrane"/>
    <property type="evidence" value="ECO:0007669"/>
    <property type="project" value="UniProtKB-SubCell"/>
</dbReference>
<comment type="similarity">
    <text evidence="2 7">Belongs to the battenin family.</text>
</comment>
<dbReference type="InterPro" id="IPR018460">
    <property type="entry name" value="Battenin_disease_Cln3_subgr"/>
</dbReference>
<feature type="transmembrane region" description="Helical" evidence="7">
    <location>
        <begin position="331"/>
        <end position="354"/>
    </location>
</feature>
<organism evidence="9 10">
    <name type="scientific">Sphaeramia orbicularis</name>
    <name type="common">orbiculate cardinalfish</name>
    <dbReference type="NCBI Taxonomy" id="375764"/>
    <lineage>
        <taxon>Eukaryota</taxon>
        <taxon>Metazoa</taxon>
        <taxon>Chordata</taxon>
        <taxon>Craniata</taxon>
        <taxon>Vertebrata</taxon>
        <taxon>Euteleostomi</taxon>
        <taxon>Actinopterygii</taxon>
        <taxon>Neopterygii</taxon>
        <taxon>Teleostei</taxon>
        <taxon>Neoteleostei</taxon>
        <taxon>Acanthomorphata</taxon>
        <taxon>Gobiaria</taxon>
        <taxon>Kurtiformes</taxon>
        <taxon>Apogonoidei</taxon>
        <taxon>Apogonidae</taxon>
        <taxon>Apogoninae</taxon>
        <taxon>Sphaeramia</taxon>
    </lineage>
</organism>
<dbReference type="SUPFAM" id="SSF103473">
    <property type="entry name" value="MFS general substrate transporter"/>
    <property type="match status" value="1"/>
</dbReference>
<dbReference type="PIRSF" id="PIRSF015974">
    <property type="entry name" value="CLN3_BTN1"/>
    <property type="match status" value="1"/>
</dbReference>
<feature type="transmembrane region" description="Helical" evidence="7">
    <location>
        <begin position="112"/>
        <end position="132"/>
    </location>
</feature>
<sequence length="396" mass="43737">MEESSSVRAHPGPHPEDNGRSTQWRNWTGFWFLGLCNNFAYVVMLSAAHDILKKQESENATASVRQNTLLFISTFSRYDCNPVSTAAVLLADILPTLVIKLSAPFVVHKVPYGIRVLFCVAMAALSFLLVSFSSSVWMSILGVIFASISSGLGELSFLSLTVYFSRDVLGGWGSGTGGAGVAGALLYSGLTQMGLSPRVTLLIMLLVPLAMLISYFVLLVPPDSLPQWKIREMQNAAVDGLLRFVLPLCLVYYAEYFINQGLMELLYFPSFFLSHAEQYRWYQTLYQVGVLVSRSSLCCMKIRKLWALALLQVLNAVILLLAVRFQFLPSAWVVFIIILYEGLLGGAAYVNTFYFISVEVNRHREFAMAAASVGDSLGIALSGLCAFPVHSYFCSL</sequence>
<dbReference type="Ensembl" id="ENSSORT00005011504.1">
    <property type="protein sequence ID" value="ENSSORP00005011129.1"/>
    <property type="gene ID" value="ENSSORG00005005990.1"/>
</dbReference>
<dbReference type="AlphaFoldDB" id="A0A672Z316"/>
<dbReference type="GO" id="GO:0051453">
    <property type="term" value="P:regulation of intracellular pH"/>
    <property type="evidence" value="ECO:0007669"/>
    <property type="project" value="TreeGrafter"/>
</dbReference>
<dbReference type="GO" id="GO:0007040">
    <property type="term" value="P:lysosome organization"/>
    <property type="evidence" value="ECO:0007669"/>
    <property type="project" value="TreeGrafter"/>
</dbReference>
<dbReference type="InterPro" id="IPR003492">
    <property type="entry name" value="Battenin_disease_Cln3"/>
</dbReference>
<evidence type="ECO:0000256" key="5">
    <source>
        <dbReference type="ARBA" id="ARBA00022989"/>
    </source>
</evidence>
<dbReference type="GO" id="GO:0012505">
    <property type="term" value="C:endomembrane system"/>
    <property type="evidence" value="ECO:0007669"/>
    <property type="project" value="UniProtKB-SubCell"/>
</dbReference>
<dbReference type="PANTHER" id="PTHR10981:SF0">
    <property type="entry name" value="BATTENIN"/>
    <property type="match status" value="1"/>
</dbReference>
<reference evidence="9" key="1">
    <citation type="submission" date="2019-06" db="EMBL/GenBank/DDBJ databases">
        <authorList>
            <consortium name="Wellcome Sanger Institute Data Sharing"/>
        </authorList>
    </citation>
    <scope>NUCLEOTIDE SEQUENCE [LARGE SCALE GENOMIC DNA]</scope>
</reference>
<dbReference type="Gene3D" id="1.20.1250.20">
    <property type="entry name" value="MFS general substrate transporter like domains"/>
    <property type="match status" value="1"/>
</dbReference>
<feature type="transmembrane region" description="Helical" evidence="7">
    <location>
        <begin position="139"/>
        <end position="163"/>
    </location>
</feature>
<dbReference type="PANTHER" id="PTHR10981">
    <property type="entry name" value="BATTENIN"/>
    <property type="match status" value="1"/>
</dbReference>
<reference evidence="9" key="2">
    <citation type="submission" date="2025-08" db="UniProtKB">
        <authorList>
            <consortium name="Ensembl"/>
        </authorList>
    </citation>
    <scope>IDENTIFICATION</scope>
</reference>
<keyword evidence="10" id="KW-1185">Reference proteome</keyword>
<keyword evidence="4 7" id="KW-0812">Transmembrane</keyword>
<keyword evidence="5 7" id="KW-1133">Transmembrane helix</keyword>